<sequence length="1752" mass="195547">VGSLRGVDGRAGRIGCAKMAFFRQLRVILWKNIVVYSFKRHYFLTFFTMFIPLVLSAVLVYLRSLGLSDSTQTIVRMNATLYPEFAPSISVFSFPKLVVYTPDTTYVNDIMNAIFPGSKGFPTEAAMDMYIANATLTSDSGTQLAVLFGKAPEDDSVPRDLSYTVRFNNTDFDFHTGDRYPQLKTPGPREDFTDLYRQILWGLQDKMFRKHVDLLISARKLTKKPPKIMMNRFPYPEYNNDSQFVVLSRLIAMFVVYGYLVFSPIYVRRVITEKSSRVRELMRMMGLTDWVYWIGTFASGFLVMAVTSVISLVLFKIEVAPLAAVLLYSDFSLLLFIMLLYATGAILFLLLFTILFNNAVVGVIFSTVGWVLSYSLPTTLLDPLGQDNYMVIGRSVKLATSLFPNCGLYWCYRLISYFEGQGIGASWTNLNDQAVPADNVTLLEIVLVMIGSVFIYGLLLWYLDNVWPYQYGIPKHPLYFLQQDDEKPSKLARRKKRHFRQPAFWNGFVSDSLWSLLRQKRCQKSYWYSSADYDSASDMEAVDDASPDVFETPPHNVDTTITLSHVTKRFRGTNKKAVDNLSLKIYDGQITVLLGHNGAGKTTTMNMITGLFPPTEGRVNIRGYNILTQTKKARENFGLCPQHNVLFDEMTVEEHLYFFYSLKSSPEVAWKEHIDEILSNLELSDKRRTLAKGLSGGMKRKLSLGNSMIGGSKILILDEPTAGMDPQARRAVWTLLQELRREKTILLTTHYMEEADALGDRIAFVAGGKLQCCGSPIFLKKKFGTGYRMRIAKAHPCDLEALTQRITGTVVSSHMTSDIGHEVVYNLGFPPASDVIPLLRSLEQDKDSLGIASLGISVTTMEDVFIRVGELADMSLDNGSTASSMNDGDMISDDAYPRFQRVRERLPLLLQQTAALFAKRANATRRQYFLPILTILIPIALFVVYALLDIKDAKISDSSSSRLVYDLGSFAGSTVGFVDTNEPVVRSLTTLYERAMVAQKVDVKENVGDPNEFLLDVARNSLSEYEGKYLVGGSVEGVAKLVAWYNGEPLHLGAMSLNLAHTAALRYVTEEDDAVVSVTNWPLPGKLGYQLFAGVYDQTSRILCSVFVPTALAFLSSSFVLFPTHERVTKAKLLQLMAGVPGVLFWGTTFLWDFLIFAICSTAIMVPLLAINPNGIFLSSAELAGATYFLLLLYGWAAIPFSYLFSYVKKTPSAGYALLTTINVITGVMLSIVISVVFFLGKLKVFGIDEEALAKSMWALRLVPGFSVTWGFANIHEIGGDLRKCAQISEAMRKDYCPMATLFNIEVCCQPCPDGHGHCYVPRSAFSFSEFGAGREMALLFIVGIFLFALLAFFESNVYGIWYSIKSCLGRNGRDIGTTQRNIEMGNESASAVAEDTDVAKERAIVEELIRTGRADDEALVAVNLKRWFKTLQAVDNLTFRVHKNECFGLLGVNGAGKTTTFRMLTGDLPMSSGNAYIGSADLQHQLKKFQSMIGYCPQFDAQIDKLTGRETLEMFALIRGVPRRQLSNVVNYMISLADLEQHADKPTEAYSGGSRRKLSIAMALIGNPPVVFLDEPTAGVDPGARRKIWQGLDDVQKQMGAAVILTSHSMEECEALCQRISIMVNGSFRCMGSTQHLKSKFGQGFTVLVKLRHDQAVTATASAVADVCNAMEDAFGGYCQLRDSHQTLLHFHVTDLSIKWSDLFETMEEMKQRLRFEDYIVSDTTLEQIFLAFARSQRNAEDASDAMRVSA</sequence>
<reference evidence="1 2" key="1">
    <citation type="journal article" date="2020" name="Cell">
        <title>Large-Scale Comparative Analyses of Tick Genomes Elucidate Their Genetic Diversity and Vector Capacities.</title>
        <authorList>
            <consortium name="Tick Genome and Microbiome Consortium (TIGMIC)"/>
            <person name="Jia N."/>
            <person name="Wang J."/>
            <person name="Shi W."/>
            <person name="Du L."/>
            <person name="Sun Y."/>
            <person name="Zhan W."/>
            <person name="Jiang J.F."/>
            <person name="Wang Q."/>
            <person name="Zhang B."/>
            <person name="Ji P."/>
            <person name="Bell-Sakyi L."/>
            <person name="Cui X.M."/>
            <person name="Yuan T.T."/>
            <person name="Jiang B.G."/>
            <person name="Yang W.F."/>
            <person name="Lam T.T."/>
            <person name="Chang Q.C."/>
            <person name="Ding S.J."/>
            <person name="Wang X.J."/>
            <person name="Zhu J.G."/>
            <person name="Ruan X.D."/>
            <person name="Zhao L."/>
            <person name="Wei J.T."/>
            <person name="Ye R.Z."/>
            <person name="Que T.C."/>
            <person name="Du C.H."/>
            <person name="Zhou Y.H."/>
            <person name="Cheng J.X."/>
            <person name="Dai P.F."/>
            <person name="Guo W.B."/>
            <person name="Han X.H."/>
            <person name="Huang E.J."/>
            <person name="Li L.F."/>
            <person name="Wei W."/>
            <person name="Gao Y.C."/>
            <person name="Liu J.Z."/>
            <person name="Shao H.Z."/>
            <person name="Wang X."/>
            <person name="Wang C.C."/>
            <person name="Yang T.C."/>
            <person name="Huo Q.B."/>
            <person name="Li W."/>
            <person name="Chen H.Y."/>
            <person name="Chen S.E."/>
            <person name="Zhou L.G."/>
            <person name="Ni X.B."/>
            <person name="Tian J.H."/>
            <person name="Sheng Y."/>
            <person name="Liu T."/>
            <person name="Pan Y.S."/>
            <person name="Xia L.Y."/>
            <person name="Li J."/>
            <person name="Zhao F."/>
            <person name="Cao W.C."/>
        </authorList>
    </citation>
    <scope>NUCLEOTIDE SEQUENCE [LARGE SCALE GENOMIC DNA]</scope>
    <source>
        <strain evidence="1">Iper-2018</strain>
    </source>
</reference>
<dbReference type="EMBL" id="JABSTQ010011569">
    <property type="protein sequence ID" value="KAG0409983.1"/>
    <property type="molecule type" value="Genomic_DNA"/>
</dbReference>
<accession>A0AC60NS69</accession>
<dbReference type="Proteomes" id="UP000805193">
    <property type="component" value="Unassembled WGS sequence"/>
</dbReference>
<name>A0AC60NS69_IXOPE</name>
<protein>
    <submittedName>
        <fullName evidence="1">Uncharacterized protein</fullName>
    </submittedName>
</protein>
<keyword evidence="2" id="KW-1185">Reference proteome</keyword>
<feature type="non-terminal residue" evidence="1">
    <location>
        <position position="1"/>
    </location>
</feature>
<gene>
    <name evidence="1" type="ORF">HPB47_012908</name>
</gene>
<evidence type="ECO:0000313" key="1">
    <source>
        <dbReference type="EMBL" id="KAG0409983.1"/>
    </source>
</evidence>
<comment type="caution">
    <text evidence="1">The sequence shown here is derived from an EMBL/GenBank/DDBJ whole genome shotgun (WGS) entry which is preliminary data.</text>
</comment>
<evidence type="ECO:0000313" key="2">
    <source>
        <dbReference type="Proteomes" id="UP000805193"/>
    </source>
</evidence>
<proteinExistence type="predicted"/>
<organism evidence="1 2">
    <name type="scientific">Ixodes persulcatus</name>
    <name type="common">Taiga tick</name>
    <dbReference type="NCBI Taxonomy" id="34615"/>
    <lineage>
        <taxon>Eukaryota</taxon>
        <taxon>Metazoa</taxon>
        <taxon>Ecdysozoa</taxon>
        <taxon>Arthropoda</taxon>
        <taxon>Chelicerata</taxon>
        <taxon>Arachnida</taxon>
        <taxon>Acari</taxon>
        <taxon>Parasitiformes</taxon>
        <taxon>Ixodida</taxon>
        <taxon>Ixodoidea</taxon>
        <taxon>Ixodidae</taxon>
        <taxon>Ixodinae</taxon>
        <taxon>Ixodes</taxon>
    </lineage>
</organism>